<evidence type="ECO:0000313" key="3">
    <source>
        <dbReference type="Proteomes" id="UP000321638"/>
    </source>
</evidence>
<gene>
    <name evidence="2" type="ORF">FHP25_26715</name>
</gene>
<name>A0A5C8PFZ6_9HYPH</name>
<evidence type="ECO:0000313" key="2">
    <source>
        <dbReference type="EMBL" id="TXL72224.1"/>
    </source>
</evidence>
<organism evidence="2 3">
    <name type="scientific">Vineibacter terrae</name>
    <dbReference type="NCBI Taxonomy" id="2586908"/>
    <lineage>
        <taxon>Bacteria</taxon>
        <taxon>Pseudomonadati</taxon>
        <taxon>Pseudomonadota</taxon>
        <taxon>Alphaproteobacteria</taxon>
        <taxon>Hyphomicrobiales</taxon>
        <taxon>Vineibacter</taxon>
    </lineage>
</organism>
<protein>
    <submittedName>
        <fullName evidence="2">Nitrile hydratase subunit beta</fullName>
    </submittedName>
</protein>
<dbReference type="InterPro" id="IPR008990">
    <property type="entry name" value="Elect_transpt_acc-like_dom_sf"/>
</dbReference>
<reference evidence="2 3" key="1">
    <citation type="submission" date="2019-06" db="EMBL/GenBank/DDBJ databases">
        <title>New taxonomy in bacterial strain CC-CFT640, isolated from vineyard.</title>
        <authorList>
            <person name="Lin S.-Y."/>
            <person name="Tsai C.-F."/>
            <person name="Young C.-C."/>
        </authorList>
    </citation>
    <scope>NUCLEOTIDE SEQUENCE [LARGE SCALE GENOMIC DNA]</scope>
    <source>
        <strain evidence="2 3">CC-CFT640</strain>
    </source>
</reference>
<evidence type="ECO:0000259" key="1">
    <source>
        <dbReference type="Pfam" id="PF21006"/>
    </source>
</evidence>
<dbReference type="Pfam" id="PF21006">
    <property type="entry name" value="NHase_beta_N"/>
    <property type="match status" value="1"/>
</dbReference>
<dbReference type="SUPFAM" id="SSF50090">
    <property type="entry name" value="Electron transport accessory proteins"/>
    <property type="match status" value="1"/>
</dbReference>
<dbReference type="OrthoDB" id="7856991at2"/>
<feature type="domain" description="Nitrile hydratase beta subunit-like N-terminal" evidence="1">
    <location>
        <begin position="1"/>
        <end position="101"/>
    </location>
</feature>
<accession>A0A5C8PFZ6</accession>
<dbReference type="InterPro" id="IPR049054">
    <property type="entry name" value="CN_hydtase_beta-like_N"/>
</dbReference>
<dbReference type="Gene3D" id="1.10.472.20">
    <property type="entry name" value="Nitrile hydratase, beta subunit"/>
    <property type="match status" value="1"/>
</dbReference>
<sequence>MRSHHDMGGLPAGPVEAGEHDYQLWEKRVDALMVLCSSKKMFTVDELRKGIESLPPDAYDRMSYYERWISSITSALIHRGVISIDEVRAKLADIEKRPPETAGEKA</sequence>
<proteinExistence type="predicted"/>
<dbReference type="RefSeq" id="WP_147850045.1">
    <property type="nucleotide sequence ID" value="NZ_VDUZ01000035.1"/>
</dbReference>
<dbReference type="Proteomes" id="UP000321638">
    <property type="component" value="Unassembled WGS sequence"/>
</dbReference>
<dbReference type="AlphaFoldDB" id="A0A5C8PFZ6"/>
<dbReference type="EMBL" id="VDUZ01000035">
    <property type="protein sequence ID" value="TXL72224.1"/>
    <property type="molecule type" value="Genomic_DNA"/>
</dbReference>
<keyword evidence="3" id="KW-1185">Reference proteome</keyword>
<dbReference type="InterPro" id="IPR042262">
    <property type="entry name" value="CN_hydtase_beta_C"/>
</dbReference>
<comment type="caution">
    <text evidence="2">The sequence shown here is derived from an EMBL/GenBank/DDBJ whole genome shotgun (WGS) entry which is preliminary data.</text>
</comment>